<feature type="signal peptide" evidence="1">
    <location>
        <begin position="1"/>
        <end position="27"/>
    </location>
</feature>
<accession>K2NEQ7</accession>
<evidence type="ECO:0000313" key="3">
    <source>
        <dbReference type="Proteomes" id="UP000007350"/>
    </source>
</evidence>
<proteinExistence type="predicted"/>
<sequence length="215" mass="23579">MARPHRFCSHAGLSMLVVLLFINLLYASCAVLRFRGSVYRGLAEETLRGGGSTLVVRAVIPVFKGYEKSRLRSLLTEMLSVSYVVDEDGIKREMQGGSNSWLRQLPELMEQSCIEVEDNGRTVRLTFHPLPDCVVEELLLVVPCLPPSIAQELNLSSEGDGGKNCQPGDAFAITPKTLVRVDADRIAQMAPPQYITGNIIEIPLVRGNVGGLVQE</sequence>
<organism evidence="2 3">
    <name type="scientific">Trypanosoma cruzi marinkellei</name>
    <dbReference type="NCBI Taxonomy" id="85056"/>
    <lineage>
        <taxon>Eukaryota</taxon>
        <taxon>Discoba</taxon>
        <taxon>Euglenozoa</taxon>
        <taxon>Kinetoplastea</taxon>
        <taxon>Metakinetoplastina</taxon>
        <taxon>Trypanosomatida</taxon>
        <taxon>Trypanosomatidae</taxon>
        <taxon>Trypanosoma</taxon>
        <taxon>Schizotrypanum</taxon>
    </lineage>
</organism>
<reference evidence="2 3" key="1">
    <citation type="journal article" date="2012" name="BMC Genomics">
        <title>Comparative genomic analysis of human infective Trypanosoma cruzi lineages with the bat-restricted subspecies T. cruzi marinkellei.</title>
        <authorList>
            <person name="Franzen O."/>
            <person name="Talavera-Lopez C."/>
            <person name="Ochaya S."/>
            <person name="Butler C.E."/>
            <person name="Messenger L.A."/>
            <person name="Lewis M.D."/>
            <person name="Llewellyn M.S."/>
            <person name="Marinkelle C.J."/>
            <person name="Tyler K.M."/>
            <person name="Miles M.A."/>
            <person name="Andersson B."/>
        </authorList>
    </citation>
    <scope>NUCLEOTIDE SEQUENCE [LARGE SCALE GENOMIC DNA]</scope>
    <source>
        <strain evidence="2 3">B7</strain>
    </source>
</reference>
<dbReference type="Proteomes" id="UP000007350">
    <property type="component" value="Unassembled WGS sequence"/>
</dbReference>
<keyword evidence="1" id="KW-0732">Signal</keyword>
<gene>
    <name evidence="2" type="ORF">MOQ_002053</name>
</gene>
<evidence type="ECO:0000313" key="2">
    <source>
        <dbReference type="EMBL" id="EKF37745.1"/>
    </source>
</evidence>
<comment type="caution">
    <text evidence="2">The sequence shown here is derived from an EMBL/GenBank/DDBJ whole genome shotgun (WGS) entry which is preliminary data.</text>
</comment>
<protein>
    <submittedName>
        <fullName evidence="2">Uncharacterized protein</fullName>
    </submittedName>
</protein>
<dbReference type="AlphaFoldDB" id="K2NEQ7"/>
<evidence type="ECO:0000256" key="1">
    <source>
        <dbReference type="SAM" id="SignalP"/>
    </source>
</evidence>
<keyword evidence="3" id="KW-1185">Reference proteome</keyword>
<name>K2NEQ7_TRYCR</name>
<feature type="chain" id="PRO_5003862030" evidence="1">
    <location>
        <begin position="28"/>
        <end position="215"/>
    </location>
</feature>
<dbReference type="EMBL" id="AHKC01008354">
    <property type="protein sequence ID" value="EKF37745.1"/>
    <property type="molecule type" value="Genomic_DNA"/>
</dbReference>